<dbReference type="SUPFAM" id="SSF82171">
    <property type="entry name" value="DPP6 N-terminal domain-like"/>
    <property type="match status" value="1"/>
</dbReference>
<gene>
    <name evidence="2" type="ORF">MM213_05580</name>
</gene>
<dbReference type="PANTHER" id="PTHR36842:SF1">
    <property type="entry name" value="PROTEIN TOLB"/>
    <property type="match status" value="1"/>
</dbReference>
<evidence type="ECO:0000313" key="3">
    <source>
        <dbReference type="Proteomes" id="UP001165430"/>
    </source>
</evidence>
<keyword evidence="3" id="KW-1185">Reference proteome</keyword>
<dbReference type="RefSeq" id="WP_241410477.1">
    <property type="nucleotide sequence ID" value="NZ_JAKZGO010000003.1"/>
</dbReference>
<evidence type="ECO:0000256" key="1">
    <source>
        <dbReference type="ARBA" id="ARBA00009820"/>
    </source>
</evidence>
<sequence length="442" mass="49623">MKRYRKLTSLFLGFSVLVITNSCQEKWDDPMPEGASIAISTLFSDLTEEGAILLQWGDIRICNGFNCIRNEVSASNYELFVKRPGAQNFERVIRLPSGTNQFLFGDVRMGEAYEFFIKSNRAGTSVDSNTVMIIPSAVPALEVVFRLDLGGHALMHPRLSPLGNQVAYVSDVRFTESGEERRALSLFIWDKETQQHSLIKRYANQPNWSSDGKRLIYVTTEGLSQSAQGSLPSHLEIFDLEGEGFTLFSGGFHQQYLPSFSKDDKQVFFYSDSLSSDDFGLWQRDFFGNTSPIFPSFRDPELITGLAPFFDLDVSRLNGMVALDHLQFFNGRPAYQIFGFDMDNGGQKLDIMVSQWSDSSPSLSPFDANKLAFVSDRSGISQVWMLDLVSKELKQVTFFSTLKSDYRITKIGFAISWADDGKALLIPVSSPRGGRELVKVAF</sequence>
<reference evidence="2" key="1">
    <citation type="submission" date="2022-03" db="EMBL/GenBank/DDBJ databases">
        <title>De novo assembled genomes of Belliella spp. (Cyclobacteriaceae) strains.</title>
        <authorList>
            <person name="Szabo A."/>
            <person name="Korponai K."/>
            <person name="Felfoldi T."/>
        </authorList>
    </citation>
    <scope>NUCLEOTIDE SEQUENCE</scope>
    <source>
        <strain evidence="2">DSM 111903</strain>
    </source>
</reference>
<comment type="caution">
    <text evidence="2">The sequence shown here is derived from an EMBL/GenBank/DDBJ whole genome shotgun (WGS) entry which is preliminary data.</text>
</comment>
<dbReference type="Pfam" id="PF07676">
    <property type="entry name" value="PD40"/>
    <property type="match status" value="1"/>
</dbReference>
<evidence type="ECO:0000313" key="2">
    <source>
        <dbReference type="EMBL" id="MCH7412942.1"/>
    </source>
</evidence>
<evidence type="ECO:0008006" key="4">
    <source>
        <dbReference type="Google" id="ProtNLM"/>
    </source>
</evidence>
<name>A0ABS9V944_9BACT</name>
<dbReference type="EMBL" id="JAKZGO010000003">
    <property type="protein sequence ID" value="MCH7412942.1"/>
    <property type="molecule type" value="Genomic_DNA"/>
</dbReference>
<accession>A0ABS9V944</accession>
<dbReference type="Gene3D" id="2.120.10.30">
    <property type="entry name" value="TolB, C-terminal domain"/>
    <property type="match status" value="2"/>
</dbReference>
<dbReference type="InterPro" id="IPR011042">
    <property type="entry name" value="6-blade_b-propeller_TolB-like"/>
</dbReference>
<proteinExistence type="inferred from homology"/>
<dbReference type="Proteomes" id="UP001165430">
    <property type="component" value="Unassembled WGS sequence"/>
</dbReference>
<comment type="similarity">
    <text evidence="1">Belongs to the TolB family.</text>
</comment>
<organism evidence="2 3">
    <name type="scientific">Belliella alkalica</name>
    <dbReference type="NCBI Taxonomy" id="1730871"/>
    <lineage>
        <taxon>Bacteria</taxon>
        <taxon>Pseudomonadati</taxon>
        <taxon>Bacteroidota</taxon>
        <taxon>Cytophagia</taxon>
        <taxon>Cytophagales</taxon>
        <taxon>Cyclobacteriaceae</taxon>
        <taxon>Belliella</taxon>
    </lineage>
</organism>
<dbReference type="InterPro" id="IPR011659">
    <property type="entry name" value="WD40"/>
</dbReference>
<dbReference type="PANTHER" id="PTHR36842">
    <property type="entry name" value="PROTEIN TOLB HOMOLOG"/>
    <property type="match status" value="1"/>
</dbReference>
<protein>
    <recommendedName>
        <fullName evidence="4">TolB protein</fullName>
    </recommendedName>
</protein>